<dbReference type="PANTHER" id="PTHR37162:SF1">
    <property type="entry name" value="BED-TYPE DOMAIN-CONTAINING PROTEIN"/>
    <property type="match status" value="1"/>
</dbReference>
<keyword evidence="3" id="KW-1185">Reference proteome</keyword>
<gene>
    <name evidence="2" type="ORF">FWK35_00015674</name>
</gene>
<dbReference type="PANTHER" id="PTHR37162">
    <property type="entry name" value="HAT FAMILY DIMERISATION DOMAINCONTAINING PROTEIN-RELATED"/>
    <property type="match status" value="1"/>
</dbReference>
<protein>
    <submittedName>
        <fullName evidence="2">Protein FAM200B-like</fullName>
    </submittedName>
</protein>
<accession>A0A6G0Y6A5</accession>
<name>A0A6G0Y6A5_APHCR</name>
<evidence type="ECO:0000313" key="3">
    <source>
        <dbReference type="Proteomes" id="UP000478052"/>
    </source>
</evidence>
<dbReference type="Proteomes" id="UP000478052">
    <property type="component" value="Unassembled WGS sequence"/>
</dbReference>
<feature type="compositionally biased region" description="Basic and acidic residues" evidence="1">
    <location>
        <begin position="22"/>
        <end position="32"/>
    </location>
</feature>
<dbReference type="EMBL" id="VUJU01005868">
    <property type="protein sequence ID" value="KAF0750058.1"/>
    <property type="molecule type" value="Genomic_DNA"/>
</dbReference>
<evidence type="ECO:0000313" key="2">
    <source>
        <dbReference type="EMBL" id="KAF0750058.1"/>
    </source>
</evidence>
<proteinExistence type="predicted"/>
<evidence type="ECO:0000256" key="1">
    <source>
        <dbReference type="SAM" id="MobiDB-lite"/>
    </source>
</evidence>
<sequence>MKIIMSGSDTLGPSTPKKTRASRNELSKSEKKEQTGKWLKIDLFKSWLAKVPNDQTKAKCKACSTLVSCGKIELEKHNEGKKHQHNIKSLKGTYKLLTLFSDSSQNSQVSNTKNQSNLAEIKISVFFAEHNIAFHLIDHLTPLLKEVFSDSMVSSNMELHRTKCTNIINNIIAPVEVSDLVDLLKNNPFSVLVDESTDLSCHKFLCLLVRFVHPIEGTIHTKLLELVSIDAKDFSTQAIFSEFKKCLCDKNIPLENIIVVACDGASHHLIKATAQLPRSAEYLIRSIASYVSGSAKRSAQLNEIQDYFDGQRKQILKLANTRWLAMHQYVIRLLECWESLTQYLQIAKFEDNLKSAENIYSELLNPFTKCYFYFLKFVLDYFNKFNAVHLSLSLIKSITQNVFKSKLITDNIFKIDFNSKLNQLPMLEVFVGTECQNLLNLQPENQIILFREKCLNFYTTAAQETVKRLPLDNALIHELAFIDPNIALNLEN</sequence>
<reference evidence="2 3" key="1">
    <citation type="submission" date="2019-08" db="EMBL/GenBank/DDBJ databases">
        <title>Whole genome of Aphis craccivora.</title>
        <authorList>
            <person name="Voronova N.V."/>
            <person name="Shulinski R.S."/>
            <person name="Bandarenka Y.V."/>
            <person name="Zhorov D.G."/>
            <person name="Warner D."/>
        </authorList>
    </citation>
    <scope>NUCLEOTIDE SEQUENCE [LARGE SCALE GENOMIC DNA]</scope>
    <source>
        <strain evidence="2">180601</strain>
        <tissue evidence="2">Whole Body</tissue>
    </source>
</reference>
<dbReference type="OrthoDB" id="6616493at2759"/>
<dbReference type="InterPro" id="IPR012337">
    <property type="entry name" value="RNaseH-like_sf"/>
</dbReference>
<feature type="region of interest" description="Disordered" evidence="1">
    <location>
        <begin position="1"/>
        <end position="32"/>
    </location>
</feature>
<dbReference type="AlphaFoldDB" id="A0A6G0Y6A5"/>
<dbReference type="SUPFAM" id="SSF53098">
    <property type="entry name" value="Ribonuclease H-like"/>
    <property type="match status" value="1"/>
</dbReference>
<organism evidence="2 3">
    <name type="scientific">Aphis craccivora</name>
    <name type="common">Cowpea aphid</name>
    <dbReference type="NCBI Taxonomy" id="307492"/>
    <lineage>
        <taxon>Eukaryota</taxon>
        <taxon>Metazoa</taxon>
        <taxon>Ecdysozoa</taxon>
        <taxon>Arthropoda</taxon>
        <taxon>Hexapoda</taxon>
        <taxon>Insecta</taxon>
        <taxon>Pterygota</taxon>
        <taxon>Neoptera</taxon>
        <taxon>Paraneoptera</taxon>
        <taxon>Hemiptera</taxon>
        <taxon>Sternorrhyncha</taxon>
        <taxon>Aphidomorpha</taxon>
        <taxon>Aphidoidea</taxon>
        <taxon>Aphididae</taxon>
        <taxon>Aphidini</taxon>
        <taxon>Aphis</taxon>
        <taxon>Aphis</taxon>
    </lineage>
</organism>
<comment type="caution">
    <text evidence="2">The sequence shown here is derived from an EMBL/GenBank/DDBJ whole genome shotgun (WGS) entry which is preliminary data.</text>
</comment>